<reference evidence="1 2" key="1">
    <citation type="journal article" date="2021" name="J. Hered.">
        <title>A chromosome-level genome assembly of the parasitoid wasp, Cotesia glomerata (Hymenoptera: Braconidae).</title>
        <authorList>
            <person name="Pinto B.J."/>
            <person name="Weis J.J."/>
            <person name="Gamble T."/>
            <person name="Ode P.J."/>
            <person name="Paul R."/>
            <person name="Zaspel J.M."/>
        </authorList>
    </citation>
    <scope>NUCLEOTIDE SEQUENCE [LARGE SCALE GENOMIC DNA]</scope>
    <source>
        <strain evidence="1">CgM1</strain>
    </source>
</reference>
<name>A0AAV7J3Q6_COTGL</name>
<dbReference type="Proteomes" id="UP000826195">
    <property type="component" value="Unassembled WGS sequence"/>
</dbReference>
<keyword evidence="2" id="KW-1185">Reference proteome</keyword>
<dbReference type="AlphaFoldDB" id="A0AAV7J3Q6"/>
<evidence type="ECO:0000313" key="1">
    <source>
        <dbReference type="EMBL" id="KAH0566591.1"/>
    </source>
</evidence>
<sequence length="105" mass="11850">MSFKERRMPSLDRWLVRSLPRVGVALRCILLVQSLRVEAAQRCYGRPYRSSEAAMGWIYKTIHCEFYLGPLMLVCCSELCTDQEAAAAATAISIAIGAPEQRKRI</sequence>
<dbReference type="EMBL" id="JAHXZJ010000001">
    <property type="protein sequence ID" value="KAH0566591.1"/>
    <property type="molecule type" value="Genomic_DNA"/>
</dbReference>
<proteinExistence type="predicted"/>
<protein>
    <recommendedName>
        <fullName evidence="3">Secreted protein</fullName>
    </recommendedName>
</protein>
<evidence type="ECO:0008006" key="3">
    <source>
        <dbReference type="Google" id="ProtNLM"/>
    </source>
</evidence>
<comment type="caution">
    <text evidence="1">The sequence shown here is derived from an EMBL/GenBank/DDBJ whole genome shotgun (WGS) entry which is preliminary data.</text>
</comment>
<gene>
    <name evidence="1" type="ORF">KQX54_002021</name>
</gene>
<accession>A0AAV7J3Q6</accession>
<evidence type="ECO:0000313" key="2">
    <source>
        <dbReference type="Proteomes" id="UP000826195"/>
    </source>
</evidence>
<organism evidence="1 2">
    <name type="scientific">Cotesia glomerata</name>
    <name type="common">Lepidopteran parasitic wasp</name>
    <name type="synonym">Apanteles glomeratus</name>
    <dbReference type="NCBI Taxonomy" id="32391"/>
    <lineage>
        <taxon>Eukaryota</taxon>
        <taxon>Metazoa</taxon>
        <taxon>Ecdysozoa</taxon>
        <taxon>Arthropoda</taxon>
        <taxon>Hexapoda</taxon>
        <taxon>Insecta</taxon>
        <taxon>Pterygota</taxon>
        <taxon>Neoptera</taxon>
        <taxon>Endopterygota</taxon>
        <taxon>Hymenoptera</taxon>
        <taxon>Apocrita</taxon>
        <taxon>Ichneumonoidea</taxon>
        <taxon>Braconidae</taxon>
        <taxon>Microgastrinae</taxon>
        <taxon>Cotesia</taxon>
    </lineage>
</organism>